<gene>
    <name evidence="1" type="ORF">B30_07036</name>
</gene>
<proteinExistence type="predicted"/>
<name>K2JDH8_9RHOB</name>
<accession>K2JDH8</accession>
<protein>
    <recommendedName>
        <fullName evidence="3">DUF4238 domain-containing protein</fullName>
    </recommendedName>
</protein>
<dbReference type="OrthoDB" id="7864018at2"/>
<evidence type="ECO:0008006" key="3">
    <source>
        <dbReference type="Google" id="ProtNLM"/>
    </source>
</evidence>
<reference evidence="1 2" key="1">
    <citation type="submission" date="2012-09" db="EMBL/GenBank/DDBJ databases">
        <title>Celeribacter baekdonensis B30 Genome Sequencing.</title>
        <authorList>
            <person name="Wang W."/>
        </authorList>
    </citation>
    <scope>NUCLEOTIDE SEQUENCE [LARGE SCALE GENOMIC DNA]</scope>
    <source>
        <strain evidence="1 2">B30</strain>
    </source>
</reference>
<evidence type="ECO:0000313" key="1">
    <source>
        <dbReference type="EMBL" id="EKE72717.1"/>
    </source>
</evidence>
<dbReference type="eggNOG" id="ENOG5033KRC">
    <property type="taxonomic scope" value="Bacteria"/>
</dbReference>
<comment type="caution">
    <text evidence="1">The sequence shown here is derived from an EMBL/GenBank/DDBJ whole genome shotgun (WGS) entry which is preliminary data.</text>
</comment>
<dbReference type="Pfam" id="PF14022">
    <property type="entry name" value="DUF4238"/>
    <property type="match status" value="1"/>
</dbReference>
<sequence>MSKNNDHHYIPKGLLKEFAISGKRNLFFYDKEKPEKGVEQRNIGSIFYKKHLNTFHMHDGTKNKSLEKFYDKEFENYLPDIVGKLKSQFTALPDALTEEEEKILIQFFFNHMFRSPDVHGPMLERHTSEAEYSMQQIDNIRVAALRDQPKDLLDFLSKIPVVLAKPSNPKDIFIVGSNPVLRLLNRGAKSGGLKDGKVELWAAFGSKLAVGFVSGWKGGETVLLNSRQMLSWNVRWAAQSTSFAGRSKPLISKLSKRFGVGN</sequence>
<dbReference type="AlphaFoldDB" id="K2JDH8"/>
<keyword evidence="2" id="KW-1185">Reference proteome</keyword>
<dbReference type="STRING" id="1208323.B30_07036"/>
<dbReference type="EMBL" id="AMRK01000003">
    <property type="protein sequence ID" value="EKE72717.1"/>
    <property type="molecule type" value="Genomic_DNA"/>
</dbReference>
<evidence type="ECO:0000313" key="2">
    <source>
        <dbReference type="Proteomes" id="UP000006762"/>
    </source>
</evidence>
<dbReference type="Proteomes" id="UP000006762">
    <property type="component" value="Unassembled WGS sequence"/>
</dbReference>
<organism evidence="1 2">
    <name type="scientific">Celeribacter baekdonensis B30</name>
    <dbReference type="NCBI Taxonomy" id="1208323"/>
    <lineage>
        <taxon>Bacteria</taxon>
        <taxon>Pseudomonadati</taxon>
        <taxon>Pseudomonadota</taxon>
        <taxon>Alphaproteobacteria</taxon>
        <taxon>Rhodobacterales</taxon>
        <taxon>Roseobacteraceae</taxon>
        <taxon>Celeribacter</taxon>
    </lineage>
</organism>
<dbReference type="RefSeq" id="WP_009571352.1">
    <property type="nucleotide sequence ID" value="NZ_AMRK01000003.1"/>
</dbReference>
<dbReference type="InterPro" id="IPR025332">
    <property type="entry name" value="DUF4238"/>
</dbReference>